<dbReference type="InterPro" id="IPR002838">
    <property type="entry name" value="AIM24"/>
</dbReference>
<dbReference type="AlphaFoldDB" id="A0A8T0G834"/>
<proteinExistence type="predicted"/>
<gene>
    <name evidence="1" type="ORF">KC19_12G135800</name>
</gene>
<comment type="caution">
    <text evidence="1">The sequence shown here is derived from an EMBL/GenBank/DDBJ whole genome shotgun (WGS) entry which is preliminary data.</text>
</comment>
<accession>A0A8T0G834</accession>
<dbReference type="PANTHER" id="PTHR38074:SF1">
    <property type="entry name" value="ALTERED INHERITANCE OF MITOCHONDRIA PROTEIN 24, MITOCHONDRIAL"/>
    <property type="match status" value="1"/>
</dbReference>
<sequence length="261" mass="27801">MACSLQQFVADTRDQQQKQAAAFEVEKQCFLQVNLGTPSSTGGILSQVWIKTGSMVAYQGDCKFEREGMMDHGFSNMLKKSFTGEGASLVKASTKSRAQLYLADNSKRVTVLFLQGESIVVNGDDLLAFEPSISHKITMMKKLSSIVSGGLFNVKLQGQGFVAILSHGQPLTLMVAPGYPPVFTDPQATVAWSGDLVPDFKSDVGLKTLIGRSSGETFQMKFDGSRGQGFVVVQPHEEVPASSGSSGGGGSGTLSNIANIF</sequence>
<dbReference type="InterPro" id="IPR016031">
    <property type="entry name" value="Trp_RNA-bd_attenuator-like_dom"/>
</dbReference>
<keyword evidence="2" id="KW-1185">Reference proteome</keyword>
<reference evidence="1" key="1">
    <citation type="submission" date="2020-06" db="EMBL/GenBank/DDBJ databases">
        <title>WGS assembly of Ceratodon purpureus strain R40.</title>
        <authorList>
            <person name="Carey S.B."/>
            <person name="Jenkins J."/>
            <person name="Shu S."/>
            <person name="Lovell J.T."/>
            <person name="Sreedasyam A."/>
            <person name="Maumus F."/>
            <person name="Tiley G.P."/>
            <person name="Fernandez-Pozo N."/>
            <person name="Barry K."/>
            <person name="Chen C."/>
            <person name="Wang M."/>
            <person name="Lipzen A."/>
            <person name="Daum C."/>
            <person name="Saski C.A."/>
            <person name="Payton A.C."/>
            <person name="Mcbreen J.C."/>
            <person name="Conrad R.E."/>
            <person name="Kollar L.M."/>
            <person name="Olsson S."/>
            <person name="Huttunen S."/>
            <person name="Landis J.B."/>
            <person name="Wickett N.J."/>
            <person name="Johnson M.G."/>
            <person name="Rensing S.A."/>
            <person name="Grimwood J."/>
            <person name="Schmutz J."/>
            <person name="Mcdaniel S.F."/>
        </authorList>
    </citation>
    <scope>NUCLEOTIDE SEQUENCE</scope>
    <source>
        <strain evidence="1">R40</strain>
    </source>
</reference>
<name>A0A8T0G834_CERPU</name>
<evidence type="ECO:0008006" key="3">
    <source>
        <dbReference type="Google" id="ProtNLM"/>
    </source>
</evidence>
<dbReference type="OrthoDB" id="4721at2759"/>
<dbReference type="PANTHER" id="PTHR38074">
    <property type="entry name" value="ALTERED INHERITANCE OF MITOCHONDRIA PROTEIN 24, MITOCHONDRIAL"/>
    <property type="match status" value="1"/>
</dbReference>
<evidence type="ECO:0000313" key="2">
    <source>
        <dbReference type="Proteomes" id="UP000822688"/>
    </source>
</evidence>
<dbReference type="InterPro" id="IPR036983">
    <property type="entry name" value="AIM24_sf"/>
</dbReference>
<organism evidence="1 2">
    <name type="scientific">Ceratodon purpureus</name>
    <name type="common">Fire moss</name>
    <name type="synonym">Dicranum purpureum</name>
    <dbReference type="NCBI Taxonomy" id="3225"/>
    <lineage>
        <taxon>Eukaryota</taxon>
        <taxon>Viridiplantae</taxon>
        <taxon>Streptophyta</taxon>
        <taxon>Embryophyta</taxon>
        <taxon>Bryophyta</taxon>
        <taxon>Bryophytina</taxon>
        <taxon>Bryopsida</taxon>
        <taxon>Dicranidae</taxon>
        <taxon>Pseudoditrichales</taxon>
        <taxon>Ditrichaceae</taxon>
        <taxon>Ceratodon</taxon>
    </lineage>
</organism>
<dbReference type="SUPFAM" id="SSF51219">
    <property type="entry name" value="TRAP-like"/>
    <property type="match status" value="1"/>
</dbReference>
<dbReference type="Proteomes" id="UP000822688">
    <property type="component" value="Chromosome 12"/>
</dbReference>
<dbReference type="Gene3D" id="3.60.160.10">
    <property type="entry name" value="Mitochondrial biogenesis AIM24"/>
    <property type="match status" value="1"/>
</dbReference>
<protein>
    <recommendedName>
        <fullName evidence="3">Altered inheritance of mitochondria protein 24, mitochondrial</fullName>
    </recommendedName>
</protein>
<dbReference type="EMBL" id="CM026433">
    <property type="protein sequence ID" value="KAG0554995.1"/>
    <property type="molecule type" value="Genomic_DNA"/>
</dbReference>
<dbReference type="Pfam" id="PF01987">
    <property type="entry name" value="AIM24"/>
    <property type="match status" value="1"/>
</dbReference>
<evidence type="ECO:0000313" key="1">
    <source>
        <dbReference type="EMBL" id="KAG0554995.1"/>
    </source>
</evidence>